<dbReference type="InterPro" id="IPR036388">
    <property type="entry name" value="WH-like_DNA-bd_sf"/>
</dbReference>
<dbReference type="EMBL" id="MN586040">
    <property type="protein sequence ID" value="QGJ94950.1"/>
    <property type="molecule type" value="Genomic_DNA"/>
</dbReference>
<evidence type="ECO:0000313" key="1">
    <source>
        <dbReference type="EMBL" id="QGJ94950.1"/>
    </source>
</evidence>
<dbReference type="Proteomes" id="UP000423065">
    <property type="component" value="Segment"/>
</dbReference>
<dbReference type="InterPro" id="IPR009057">
    <property type="entry name" value="Homeodomain-like_sf"/>
</dbReference>
<protein>
    <submittedName>
        <fullName evidence="1">Helix-turn-helix DNA binding domain protein</fullName>
    </submittedName>
</protein>
<sequence>MPTPYDAARAERVADLTRQGLKAHVIADRLGITVRTVRRDRARTGTSREVPRRLSEEQVSRALSMLQDGCAYIEVSRTLGIPTKTLRQRFPGYGMESGWDWAHQLRGIGKYRQEAS</sequence>
<dbReference type="KEGG" id="vg:64766797"/>
<dbReference type="GeneID" id="64766797"/>
<dbReference type="Gene3D" id="1.10.10.60">
    <property type="entry name" value="Homeodomain-like"/>
    <property type="match status" value="1"/>
</dbReference>
<proteinExistence type="predicted"/>
<dbReference type="Gene3D" id="1.10.10.10">
    <property type="entry name" value="Winged helix-like DNA-binding domain superfamily/Winged helix DNA-binding domain"/>
    <property type="match status" value="1"/>
</dbReference>
<name>A0A649VR12_9CAUD</name>
<keyword evidence="2" id="KW-1185">Reference proteome</keyword>
<dbReference type="RefSeq" id="YP_010059563.1">
    <property type="nucleotide sequence ID" value="NC_054726.1"/>
</dbReference>
<reference evidence="1 2" key="1">
    <citation type="submission" date="2019-10" db="EMBL/GenBank/DDBJ databases">
        <authorList>
            <person name="Garlena R.A."/>
            <person name="Russell D.A."/>
            <person name="Pope W.H."/>
            <person name="Jacobs-Sera D."/>
            <person name="Hatfull G.F."/>
        </authorList>
    </citation>
    <scope>NUCLEOTIDE SEQUENCE [LARGE SCALE GENOMIC DNA]</scope>
</reference>
<dbReference type="SUPFAM" id="SSF46689">
    <property type="entry name" value="Homeodomain-like"/>
    <property type="match status" value="1"/>
</dbReference>
<evidence type="ECO:0000313" key="2">
    <source>
        <dbReference type="Proteomes" id="UP000423065"/>
    </source>
</evidence>
<accession>A0A649VR12</accession>
<organism evidence="1 2">
    <name type="scientific">Gordonia phage Stormageddon</name>
    <dbReference type="NCBI Taxonomy" id="2656541"/>
    <lineage>
        <taxon>Viruses</taxon>
        <taxon>Duplodnaviria</taxon>
        <taxon>Heunggongvirae</taxon>
        <taxon>Uroviricota</taxon>
        <taxon>Caudoviricetes</taxon>
        <taxon>Stormageddonvirus</taxon>
        <taxon>Stormageddonvirus Stormageddon</taxon>
    </lineage>
</organism>
<gene>
    <name evidence="1" type="primary">88</name>
    <name evidence="1" type="ORF">SEA_STORMAGEDDON_88</name>
</gene>